<dbReference type="GO" id="GO:0005978">
    <property type="term" value="P:glycogen biosynthetic process"/>
    <property type="evidence" value="ECO:0007669"/>
    <property type="project" value="UniProtKB-KW"/>
</dbReference>
<evidence type="ECO:0000259" key="6">
    <source>
        <dbReference type="Pfam" id="PF24894"/>
    </source>
</evidence>
<organism evidence="7 8">
    <name type="scientific">Nitrosococcus halophilus (strain Nc4)</name>
    <dbReference type="NCBI Taxonomy" id="472759"/>
    <lineage>
        <taxon>Bacteria</taxon>
        <taxon>Pseudomonadati</taxon>
        <taxon>Pseudomonadota</taxon>
        <taxon>Gammaproteobacteria</taxon>
        <taxon>Chromatiales</taxon>
        <taxon>Chromatiaceae</taxon>
        <taxon>Nitrosococcus</taxon>
    </lineage>
</organism>
<dbReference type="EMBL" id="CP001798">
    <property type="protein sequence ID" value="ADE14642.1"/>
    <property type="molecule type" value="Genomic_DNA"/>
</dbReference>
<evidence type="ECO:0000313" key="7">
    <source>
        <dbReference type="EMBL" id="ADE14642.1"/>
    </source>
</evidence>
<sequence>MRKKRYGGRIIAFVMAGGEGKRLHPLTAERCKPAVPFGARYRLVDFVLSNLINSEIRSIYLLVQYKPQALIEHIRRAWVISPLLPDQFVTAVPPQMHEDTLTFKGTADAVYQSLRLLEPHNPDLVAVFGADHVYRMDVRQMAWFHREQKADVTVAALPVPMEQAPNFGILATDADGRIRQFQEKPQQPKSMPSDSNRAYASMGNYLFDTRVLVEALMESHRLGETDFGHHVLPRLLKSHRLFAYDFSSNEIPGIKPYEEVGYWRDVGTIDAYFEAHKDVLGEEPRFDAFNPQWPIFSSNYQGPVARILGGEIENSLFSAACVVHRGARVRNCILRREAVVEAGAELEECIIMDYSKIKRGARLRRVIVDRHNIIAPGTQIGYDYQEDTRRYHVSPSGIVVVPRGKLSFYARNSRGKGLGYAE</sequence>
<dbReference type="SUPFAM" id="SSF53448">
    <property type="entry name" value="Nucleotide-diphospho-sugar transferases"/>
    <property type="match status" value="1"/>
</dbReference>
<keyword evidence="4" id="KW-0320">Glycogen biosynthesis</keyword>
<dbReference type="Gene3D" id="2.160.10.10">
    <property type="entry name" value="Hexapeptide repeat proteins"/>
    <property type="match status" value="1"/>
</dbReference>
<dbReference type="InterPro" id="IPR005835">
    <property type="entry name" value="NTP_transferase_dom"/>
</dbReference>
<feature type="domain" description="Glucose-1-phosphate adenylyltransferase/Bifunctional protein GlmU-like C-terminal hexapeptide" evidence="6">
    <location>
        <begin position="310"/>
        <end position="401"/>
    </location>
</feature>
<proteinExistence type="inferred from homology"/>
<evidence type="ECO:0000256" key="3">
    <source>
        <dbReference type="ARBA" id="ARBA00022695"/>
    </source>
</evidence>
<dbReference type="PANTHER" id="PTHR43523:SF2">
    <property type="entry name" value="GLUCOSE-1-PHOSPHATE ADENYLYLTRANSFERASE"/>
    <property type="match status" value="1"/>
</dbReference>
<evidence type="ECO:0000256" key="2">
    <source>
        <dbReference type="ARBA" id="ARBA00022679"/>
    </source>
</evidence>
<dbReference type="RefSeq" id="WP_013032531.1">
    <property type="nucleotide sequence ID" value="NC_013960.1"/>
</dbReference>
<feature type="domain" description="Nucleotidyl transferase" evidence="5">
    <location>
        <begin position="12"/>
        <end position="280"/>
    </location>
</feature>
<dbReference type="CDD" id="cd04651">
    <property type="entry name" value="LbH_G1P_AT_C"/>
    <property type="match status" value="1"/>
</dbReference>
<dbReference type="InterPro" id="IPR056818">
    <property type="entry name" value="GlmU/GlgC-like_hexapep"/>
</dbReference>
<dbReference type="OrthoDB" id="9801810at2"/>
<dbReference type="SUPFAM" id="SSF51161">
    <property type="entry name" value="Trimeric LpxA-like enzymes"/>
    <property type="match status" value="1"/>
</dbReference>
<evidence type="ECO:0000256" key="1">
    <source>
        <dbReference type="ARBA" id="ARBA00010443"/>
    </source>
</evidence>
<reference evidence="8" key="1">
    <citation type="submission" date="2010-04" db="EMBL/GenBank/DDBJ databases">
        <title>Complete genome sequence of Nitrosococcus halophilus Nc4, a salt-adapted, aerobic obligate ammonia-oxidizing sulfur purple bacterium.</title>
        <authorList>
            <consortium name="US DOE Joint Genome Institute"/>
            <person name="Campbell M.A."/>
            <person name="Malfatti S.A."/>
            <person name="Chain P.S.G."/>
            <person name="Heidelberg J.F."/>
            <person name="Ward B.B."/>
            <person name="Klotz M.G."/>
        </authorList>
    </citation>
    <scope>NUCLEOTIDE SEQUENCE [LARGE SCALE GENOMIC DNA]</scope>
    <source>
        <strain evidence="8">Nc4</strain>
    </source>
</reference>
<accession>D5C1K9</accession>
<dbReference type="CDD" id="cd02508">
    <property type="entry name" value="ADP_Glucose_PP"/>
    <property type="match status" value="1"/>
</dbReference>
<keyword evidence="2 7" id="KW-0808">Transferase</keyword>
<keyword evidence="8" id="KW-1185">Reference proteome</keyword>
<dbReference type="Proteomes" id="UP000001844">
    <property type="component" value="Chromosome"/>
</dbReference>
<evidence type="ECO:0000259" key="5">
    <source>
        <dbReference type="Pfam" id="PF00483"/>
    </source>
</evidence>
<dbReference type="InterPro" id="IPR029044">
    <property type="entry name" value="Nucleotide-diphossugar_trans"/>
</dbReference>
<comment type="similarity">
    <text evidence="1">Belongs to the bacterial/plant glucose-1-phosphate adenylyltransferase family.</text>
</comment>
<dbReference type="HOGENOM" id="CLU_029499_14_1_6"/>
<dbReference type="InterPro" id="IPR011831">
    <property type="entry name" value="ADP-Glc_PPase"/>
</dbReference>
<dbReference type="PANTHER" id="PTHR43523">
    <property type="entry name" value="GLUCOSE-1-PHOSPHATE ADENYLYLTRANSFERASE-RELATED"/>
    <property type="match status" value="1"/>
</dbReference>
<dbReference type="Pfam" id="PF24894">
    <property type="entry name" value="Hexapep_GlmU"/>
    <property type="match status" value="1"/>
</dbReference>
<evidence type="ECO:0000256" key="4">
    <source>
        <dbReference type="ARBA" id="ARBA00023056"/>
    </source>
</evidence>
<dbReference type="STRING" id="472759.Nhal_1499"/>
<name>D5C1K9_NITHN</name>
<dbReference type="Pfam" id="PF00483">
    <property type="entry name" value="NTP_transferase"/>
    <property type="match status" value="1"/>
</dbReference>
<dbReference type="NCBIfam" id="NF002023">
    <property type="entry name" value="PRK00844.1"/>
    <property type="match status" value="1"/>
</dbReference>
<protein>
    <submittedName>
        <fullName evidence="7">Nucleotidyl transferase</fullName>
    </submittedName>
</protein>
<dbReference type="Gene3D" id="3.90.550.10">
    <property type="entry name" value="Spore Coat Polysaccharide Biosynthesis Protein SpsA, Chain A"/>
    <property type="match status" value="1"/>
</dbReference>
<gene>
    <name evidence="7" type="ordered locus">Nhal_1499</name>
</gene>
<dbReference type="AlphaFoldDB" id="D5C1K9"/>
<dbReference type="GO" id="GO:0008878">
    <property type="term" value="F:glucose-1-phosphate adenylyltransferase activity"/>
    <property type="evidence" value="ECO:0007669"/>
    <property type="project" value="InterPro"/>
</dbReference>
<evidence type="ECO:0000313" key="8">
    <source>
        <dbReference type="Proteomes" id="UP000001844"/>
    </source>
</evidence>
<keyword evidence="3" id="KW-0548">Nucleotidyltransferase</keyword>
<dbReference type="eggNOG" id="COG0448">
    <property type="taxonomic scope" value="Bacteria"/>
</dbReference>
<dbReference type="KEGG" id="nhl:Nhal_1499"/>
<dbReference type="InterPro" id="IPR011004">
    <property type="entry name" value="Trimer_LpxA-like_sf"/>
</dbReference>